<evidence type="ECO:0000313" key="2">
    <source>
        <dbReference type="EMBL" id="SDG38107.1"/>
    </source>
</evidence>
<protein>
    <submittedName>
        <fullName evidence="2">Uncharacterized protein</fullName>
    </submittedName>
</protein>
<dbReference type="EMBL" id="FNBK01000029">
    <property type="protein sequence ID" value="SDG38107.1"/>
    <property type="molecule type" value="Genomic_DNA"/>
</dbReference>
<feature type="region of interest" description="Disordered" evidence="1">
    <location>
        <begin position="1"/>
        <end position="23"/>
    </location>
</feature>
<feature type="compositionally biased region" description="Basic and acidic residues" evidence="1">
    <location>
        <begin position="75"/>
        <end position="88"/>
    </location>
</feature>
<reference evidence="3" key="1">
    <citation type="submission" date="2016-10" db="EMBL/GenBank/DDBJ databases">
        <authorList>
            <person name="Varghese N."/>
            <person name="Submissions S."/>
        </authorList>
    </citation>
    <scope>NUCLEOTIDE SEQUENCE [LARGE SCALE GENOMIC DNA]</scope>
    <source>
        <strain evidence="3">IBRC-M 10760</strain>
    </source>
</reference>
<evidence type="ECO:0000313" key="3">
    <source>
        <dbReference type="Proteomes" id="UP000199076"/>
    </source>
</evidence>
<dbReference type="InterPro" id="IPR027417">
    <property type="entry name" value="P-loop_NTPase"/>
</dbReference>
<keyword evidence="3" id="KW-1185">Reference proteome</keyword>
<evidence type="ECO:0000256" key="1">
    <source>
        <dbReference type="SAM" id="MobiDB-lite"/>
    </source>
</evidence>
<proteinExistence type="predicted"/>
<dbReference type="Proteomes" id="UP000199076">
    <property type="component" value="Unassembled WGS sequence"/>
</dbReference>
<dbReference type="AlphaFoldDB" id="A0A1G7TS91"/>
<feature type="compositionally biased region" description="Basic and acidic residues" evidence="1">
    <location>
        <begin position="1"/>
        <end position="13"/>
    </location>
</feature>
<accession>A0A1G7TS91</accession>
<sequence>MRGHLQTDDELHPCDPQPPGSQIYRDHCDRVLYPASYMRLTSKLPTVPVTSRGIVVGPDELPNFCLLDGDGLTPDGKRTLGTRPRERTGVPLPAPDVLARYTGPGMALGMPLTHDRQPYGRDLSLPPAYQDRHVFVGGNTGAGKSILTENAILTNVKATAGPDILIDSKGGGTAEEYLRAHYARYGDLDDVLYFDCTKVLPALSFFDIRPLLDADVPRTEASARVAGQHEEILEGLLGAERYGRAADSVKAIRNHVRALFDPVHGDDVFGHDHLYATLSRTMDMEAPPAVTDDGLDEYFESLVERDREIFMKVLSGAVGRVDTIATDGRLSTMFDHTPADGAATFDFADLLDEDRVIVFDFGGMEDRVNHPTYSRIWKSLRGCLPKIACLVGSPRSAE</sequence>
<dbReference type="Gene3D" id="3.40.50.300">
    <property type="entry name" value="P-loop containing nucleotide triphosphate hydrolases"/>
    <property type="match status" value="1"/>
</dbReference>
<organism evidence="2 3">
    <name type="scientific">Halorientalis regularis</name>
    <dbReference type="NCBI Taxonomy" id="660518"/>
    <lineage>
        <taxon>Archaea</taxon>
        <taxon>Methanobacteriati</taxon>
        <taxon>Methanobacteriota</taxon>
        <taxon>Stenosarchaea group</taxon>
        <taxon>Halobacteria</taxon>
        <taxon>Halobacteriales</taxon>
        <taxon>Haloarculaceae</taxon>
        <taxon>Halorientalis</taxon>
    </lineage>
</organism>
<feature type="region of interest" description="Disordered" evidence="1">
    <location>
        <begin position="75"/>
        <end position="96"/>
    </location>
</feature>
<gene>
    <name evidence="2" type="ORF">SAMN05216218_1297</name>
</gene>
<name>A0A1G7TS91_9EURY</name>
<dbReference type="SUPFAM" id="SSF52540">
    <property type="entry name" value="P-loop containing nucleoside triphosphate hydrolases"/>
    <property type="match status" value="1"/>
</dbReference>